<protein>
    <recommendedName>
        <fullName evidence="1">HNH nuclease domain-containing protein</fullName>
    </recommendedName>
</protein>
<evidence type="ECO:0000313" key="2">
    <source>
        <dbReference type="EMBL" id="CAQ81808.1"/>
    </source>
</evidence>
<sequence>MSVEFYVDKFRNLNMNSKNGHRSPHKVCMLLAVMDLIRAGYIHENRIELTVILKERFSYFFNERKQSQDKDTPENPFFHLKSEGFWHLSYKADIDGSLVKRYSSKAIDYAYLDDELFDYFKSPIIANDCKDALIENLSDLSDLYVQWLLDVGKSEKTAKNYSQAIKGSISNWMIQESLITEPLTEVKSFREFCRLSQSARSLEKFKEFNERGNSMYSAALNSYQRFLSDLSHVDIQADIQGIVVDNKLNQTEKSIMINARMGQGTFRKQLIEMWKGCSITGYKNTQMLVASHIKPWREANNEERLDKYNGLLLLANLDKAFDLGFISFRESGELLISSQLEAPEVLGLKEGMAFSVHHHHHKYLAHHRAILFKGL</sequence>
<dbReference type="EMBL" id="FM178380">
    <property type="protein sequence ID" value="CAQ81808.1"/>
    <property type="molecule type" value="Genomic_DNA"/>
</dbReference>
<dbReference type="Pfam" id="PF13391">
    <property type="entry name" value="HNH_2"/>
    <property type="match status" value="1"/>
</dbReference>
<name>B6ESV9_ALISL</name>
<gene>
    <name evidence="2" type="ordered locus">VSAL_II1054</name>
</gene>
<dbReference type="AlphaFoldDB" id="B6ESV9"/>
<reference evidence="2 3" key="1">
    <citation type="journal article" date="2008" name="BMC Genomics">
        <title>The genome sequence of the fish pathogen Aliivibrio salmonicida strain LFI1238 shows extensive evidence of gene decay.</title>
        <authorList>
            <person name="Hjerde E."/>
            <person name="Lorentzen M.S."/>
            <person name="Holden M.T."/>
            <person name="Seeger K."/>
            <person name="Paulsen S."/>
            <person name="Bason N."/>
            <person name="Churcher C."/>
            <person name="Harris D."/>
            <person name="Norbertczak H."/>
            <person name="Quail M.A."/>
            <person name="Sanders S."/>
            <person name="Thurston S."/>
            <person name="Parkhill J."/>
            <person name="Willassen N.P."/>
            <person name="Thomson N.R."/>
        </authorList>
    </citation>
    <scope>NUCLEOTIDE SEQUENCE [LARGE SCALE GENOMIC DNA]</scope>
    <source>
        <strain evidence="2 3">LFI1238</strain>
    </source>
</reference>
<dbReference type="eggNOG" id="COG3440">
    <property type="taxonomic scope" value="Bacteria"/>
</dbReference>
<dbReference type="Proteomes" id="UP000001730">
    <property type="component" value="Chromosome 2"/>
</dbReference>
<organism evidence="2 3">
    <name type="scientific">Aliivibrio salmonicida (strain LFI1238)</name>
    <name type="common">Vibrio salmonicida (strain LFI1238)</name>
    <dbReference type="NCBI Taxonomy" id="316275"/>
    <lineage>
        <taxon>Bacteria</taxon>
        <taxon>Pseudomonadati</taxon>
        <taxon>Pseudomonadota</taxon>
        <taxon>Gammaproteobacteria</taxon>
        <taxon>Vibrionales</taxon>
        <taxon>Vibrionaceae</taxon>
        <taxon>Aliivibrio</taxon>
    </lineage>
</organism>
<dbReference type="RefSeq" id="WP_012552276.1">
    <property type="nucleotide sequence ID" value="NC_011313.1"/>
</dbReference>
<dbReference type="InterPro" id="IPR003615">
    <property type="entry name" value="HNH_nuc"/>
</dbReference>
<feature type="domain" description="HNH nuclease" evidence="1">
    <location>
        <begin position="277"/>
        <end position="328"/>
    </location>
</feature>
<evidence type="ECO:0000259" key="1">
    <source>
        <dbReference type="Pfam" id="PF13391"/>
    </source>
</evidence>
<proteinExistence type="predicted"/>
<dbReference type="KEGG" id="vsa:VSAL_II1054"/>
<keyword evidence="3" id="KW-1185">Reference proteome</keyword>
<accession>B6ESV9</accession>
<evidence type="ECO:0000313" key="3">
    <source>
        <dbReference type="Proteomes" id="UP000001730"/>
    </source>
</evidence>
<dbReference type="HOGENOM" id="CLU_766460_0_0_6"/>